<dbReference type="Pfam" id="PF00643">
    <property type="entry name" value="zf-B_box"/>
    <property type="match status" value="1"/>
</dbReference>
<dbReference type="PANTHER" id="PTHR25465:SF41">
    <property type="entry name" value="E3 UBIQUITIN-PROTEIN LIGASE RNF135"/>
    <property type="match status" value="1"/>
</dbReference>
<evidence type="ECO:0000256" key="3">
    <source>
        <dbReference type="ARBA" id="ARBA00022771"/>
    </source>
</evidence>
<dbReference type="Ensembl" id="ENSEBUT00000015605.1">
    <property type="protein sequence ID" value="ENSEBUP00000015029.1"/>
    <property type="gene ID" value="ENSEBUG00000009474.1"/>
</dbReference>
<dbReference type="PROSITE" id="PS50089">
    <property type="entry name" value="ZF_RING_2"/>
    <property type="match status" value="1"/>
</dbReference>
<keyword evidence="7" id="KW-0175">Coiled coil</keyword>
<keyword evidence="4" id="KW-0862">Zinc</keyword>
<evidence type="ECO:0000259" key="9">
    <source>
        <dbReference type="PROSITE" id="PS50119"/>
    </source>
</evidence>
<dbReference type="InterPro" id="IPR013083">
    <property type="entry name" value="Znf_RING/FYVE/PHD"/>
</dbReference>
<name>A0A8C4WW38_EPTBU</name>
<accession>A0A8C4WW38</accession>
<dbReference type="InterPro" id="IPR003877">
    <property type="entry name" value="SPRY_dom"/>
</dbReference>
<feature type="domain" description="RING-type" evidence="8">
    <location>
        <begin position="41"/>
        <end position="84"/>
    </location>
</feature>
<protein>
    <submittedName>
        <fullName evidence="11">Uncharacterized protein</fullName>
    </submittedName>
</protein>
<dbReference type="SMART" id="SM00449">
    <property type="entry name" value="SPRY"/>
    <property type="match status" value="1"/>
</dbReference>
<dbReference type="Proteomes" id="UP000694388">
    <property type="component" value="Unplaced"/>
</dbReference>
<dbReference type="PROSITE" id="PS00518">
    <property type="entry name" value="ZF_RING_1"/>
    <property type="match status" value="1"/>
</dbReference>
<evidence type="ECO:0000256" key="5">
    <source>
        <dbReference type="ARBA" id="ARBA00022859"/>
    </source>
</evidence>
<evidence type="ECO:0000259" key="10">
    <source>
        <dbReference type="PROSITE" id="PS50188"/>
    </source>
</evidence>
<keyword evidence="5" id="KW-0391">Immunity</keyword>
<dbReference type="SUPFAM" id="SSF57845">
    <property type="entry name" value="B-box zinc-binding domain"/>
    <property type="match status" value="1"/>
</dbReference>
<dbReference type="Gene3D" id="2.60.120.920">
    <property type="match status" value="1"/>
</dbReference>
<dbReference type="Pfam" id="PF15227">
    <property type="entry name" value="zf-C3HC4_4"/>
    <property type="match status" value="1"/>
</dbReference>
<evidence type="ECO:0000259" key="8">
    <source>
        <dbReference type="PROSITE" id="PS50089"/>
    </source>
</evidence>
<dbReference type="GO" id="GO:0045087">
    <property type="term" value="P:innate immune response"/>
    <property type="evidence" value="ECO:0007669"/>
    <property type="project" value="UniProtKB-KW"/>
</dbReference>
<evidence type="ECO:0000256" key="1">
    <source>
        <dbReference type="ARBA" id="ARBA00022588"/>
    </source>
</evidence>
<dbReference type="Pfam" id="PF13765">
    <property type="entry name" value="PRY"/>
    <property type="match status" value="1"/>
</dbReference>
<keyword evidence="12" id="KW-1185">Reference proteome</keyword>
<dbReference type="InterPro" id="IPR000315">
    <property type="entry name" value="Znf_B-box"/>
</dbReference>
<dbReference type="GeneTree" id="ENSGT01030000234583"/>
<dbReference type="InterPro" id="IPR013320">
    <property type="entry name" value="ConA-like_dom_sf"/>
</dbReference>
<dbReference type="PANTHER" id="PTHR25465">
    <property type="entry name" value="B-BOX DOMAIN CONTAINING"/>
    <property type="match status" value="1"/>
</dbReference>
<dbReference type="InterPro" id="IPR001870">
    <property type="entry name" value="B30.2/SPRY"/>
</dbReference>
<evidence type="ECO:0000256" key="6">
    <source>
        <dbReference type="PROSITE-ProRule" id="PRU00024"/>
    </source>
</evidence>
<keyword evidence="1" id="KW-0399">Innate immunity</keyword>
<dbReference type="InterPro" id="IPR003879">
    <property type="entry name" value="Butyrophylin_SPRY"/>
</dbReference>
<sequence>MCLHVSKKEVNEKDTSMLKTIASGPDIKKMASSPTRHHLTCDVCLQLFKKPITLGCGHSFCRECVDKFWESRRGPTACICPSCREVFPQRPQLKKNVILANLVSQMKWVETMEEPKCTEHEELIQLYCMDDGSLMCLMCMSGEHRSHTVVPVEIAHAELKVTERHSGKLSKEILEKKRKALYRAVDEVVDLMKKRLNERQEEKLSCLEQQKQKLQQEIAALQEAGSMLQKALQELEVIAFLKVGCFASNILYSRHHIIHCILEGRLIIYIVYFWLRHQPIVSADGQNLSLDPNSAHPLILISPDFRKAMRSVTKQPYPAHLDRFQMQVQVMANEEFFSGRHYWEVDMTSAQHSRVGVACSDIPRKLSGHRSRLGDNKMSWCIMKCKEEYTMWHSRHKVKILQKNIQWVGLYLDYDAGILSFYGDSHHLYTYQTSFSSPLKPTLGLYYFDDSLQFCEF</sequence>
<dbReference type="PRINTS" id="PR01407">
    <property type="entry name" value="BUTYPHLNCDUF"/>
</dbReference>
<evidence type="ECO:0000256" key="4">
    <source>
        <dbReference type="ARBA" id="ARBA00022833"/>
    </source>
</evidence>
<dbReference type="InterPro" id="IPR017907">
    <property type="entry name" value="Znf_RING_CS"/>
</dbReference>
<evidence type="ECO:0000256" key="2">
    <source>
        <dbReference type="ARBA" id="ARBA00022723"/>
    </source>
</evidence>
<dbReference type="Gene3D" id="3.30.40.10">
    <property type="entry name" value="Zinc/RING finger domain, C3HC4 (zinc finger)"/>
    <property type="match status" value="1"/>
</dbReference>
<dbReference type="SUPFAM" id="SSF49899">
    <property type="entry name" value="Concanavalin A-like lectins/glucanases"/>
    <property type="match status" value="1"/>
</dbReference>
<dbReference type="InterPro" id="IPR043136">
    <property type="entry name" value="B30.2/SPRY_sf"/>
</dbReference>
<proteinExistence type="predicted"/>
<feature type="coiled-coil region" evidence="7">
    <location>
        <begin position="197"/>
        <end position="231"/>
    </location>
</feature>
<dbReference type="GO" id="GO:0005737">
    <property type="term" value="C:cytoplasm"/>
    <property type="evidence" value="ECO:0007669"/>
    <property type="project" value="UniProtKB-ARBA"/>
</dbReference>
<evidence type="ECO:0000256" key="7">
    <source>
        <dbReference type="SAM" id="Coils"/>
    </source>
</evidence>
<evidence type="ECO:0000313" key="12">
    <source>
        <dbReference type="Proteomes" id="UP000694388"/>
    </source>
</evidence>
<reference evidence="11" key="1">
    <citation type="submission" date="2025-08" db="UniProtKB">
        <authorList>
            <consortium name="Ensembl"/>
        </authorList>
    </citation>
    <scope>IDENTIFICATION</scope>
</reference>
<dbReference type="SMART" id="SM00184">
    <property type="entry name" value="RING"/>
    <property type="match status" value="1"/>
</dbReference>
<dbReference type="Pfam" id="PF00622">
    <property type="entry name" value="SPRY"/>
    <property type="match status" value="1"/>
</dbReference>
<feature type="domain" description="B30.2/SPRY" evidence="10">
    <location>
        <begin position="268"/>
        <end position="457"/>
    </location>
</feature>
<reference evidence="11" key="2">
    <citation type="submission" date="2025-09" db="UniProtKB">
        <authorList>
            <consortium name="Ensembl"/>
        </authorList>
    </citation>
    <scope>IDENTIFICATION</scope>
</reference>
<feature type="domain" description="B box-type" evidence="9">
    <location>
        <begin position="112"/>
        <end position="152"/>
    </location>
</feature>
<dbReference type="Gene3D" id="3.30.160.60">
    <property type="entry name" value="Classic Zinc Finger"/>
    <property type="match status" value="1"/>
</dbReference>
<dbReference type="AlphaFoldDB" id="A0A8C4WW38"/>
<evidence type="ECO:0000313" key="11">
    <source>
        <dbReference type="Ensembl" id="ENSEBUP00000015029.1"/>
    </source>
</evidence>
<dbReference type="PROSITE" id="PS50119">
    <property type="entry name" value="ZF_BBOX"/>
    <property type="match status" value="1"/>
</dbReference>
<keyword evidence="3 6" id="KW-0863">Zinc-finger</keyword>
<organism evidence="11 12">
    <name type="scientific">Eptatretus burgeri</name>
    <name type="common">Inshore hagfish</name>
    <dbReference type="NCBI Taxonomy" id="7764"/>
    <lineage>
        <taxon>Eukaryota</taxon>
        <taxon>Metazoa</taxon>
        <taxon>Chordata</taxon>
        <taxon>Craniata</taxon>
        <taxon>Vertebrata</taxon>
        <taxon>Cyclostomata</taxon>
        <taxon>Myxini</taxon>
        <taxon>Myxiniformes</taxon>
        <taxon>Myxinidae</taxon>
        <taxon>Eptatretinae</taxon>
        <taxon>Eptatretus</taxon>
    </lineage>
</organism>
<dbReference type="SMART" id="SM00336">
    <property type="entry name" value="BBOX"/>
    <property type="match status" value="1"/>
</dbReference>
<dbReference type="PROSITE" id="PS50188">
    <property type="entry name" value="B302_SPRY"/>
    <property type="match status" value="1"/>
</dbReference>
<dbReference type="InterPro" id="IPR001841">
    <property type="entry name" value="Znf_RING"/>
</dbReference>
<dbReference type="CDD" id="cd19769">
    <property type="entry name" value="Bbox2_TRIM16-like"/>
    <property type="match status" value="1"/>
</dbReference>
<dbReference type="SUPFAM" id="SSF57850">
    <property type="entry name" value="RING/U-box"/>
    <property type="match status" value="1"/>
</dbReference>
<dbReference type="InterPro" id="IPR051051">
    <property type="entry name" value="E3_ubiq-ligase_TRIM/RNF"/>
</dbReference>
<dbReference type="OMA" id="VMANEEF"/>
<dbReference type="SMART" id="SM00589">
    <property type="entry name" value="PRY"/>
    <property type="match status" value="1"/>
</dbReference>
<dbReference type="GO" id="GO:0008270">
    <property type="term" value="F:zinc ion binding"/>
    <property type="evidence" value="ECO:0007669"/>
    <property type="project" value="UniProtKB-KW"/>
</dbReference>
<keyword evidence="2" id="KW-0479">Metal-binding</keyword>
<dbReference type="InterPro" id="IPR006574">
    <property type="entry name" value="PRY"/>
</dbReference>